<organism evidence="2 3">
    <name type="scientific">Arabis nemorensis</name>
    <dbReference type="NCBI Taxonomy" id="586526"/>
    <lineage>
        <taxon>Eukaryota</taxon>
        <taxon>Viridiplantae</taxon>
        <taxon>Streptophyta</taxon>
        <taxon>Embryophyta</taxon>
        <taxon>Tracheophyta</taxon>
        <taxon>Spermatophyta</taxon>
        <taxon>Magnoliopsida</taxon>
        <taxon>eudicotyledons</taxon>
        <taxon>Gunneridae</taxon>
        <taxon>Pentapetalae</taxon>
        <taxon>rosids</taxon>
        <taxon>malvids</taxon>
        <taxon>Brassicales</taxon>
        <taxon>Brassicaceae</taxon>
        <taxon>Arabideae</taxon>
        <taxon>Arabis</taxon>
    </lineage>
</organism>
<dbReference type="EMBL" id="CABITT030000008">
    <property type="protein sequence ID" value="VVB15521.1"/>
    <property type="molecule type" value="Genomic_DNA"/>
</dbReference>
<reference evidence="2" key="1">
    <citation type="submission" date="2019-07" db="EMBL/GenBank/DDBJ databases">
        <authorList>
            <person name="Dittberner H."/>
        </authorList>
    </citation>
    <scope>NUCLEOTIDE SEQUENCE [LARGE SCALE GENOMIC DNA]</scope>
</reference>
<sequence length="196" mass="21924">MIPVGPPPLHAANLRVSDLISTSDHTWNWSTIKQYLPMYEPHIRRLELGFTRHVDSLVWLRNNNGIYTTGSGYGLKNSVSASPQFHNFNWQIKLWRIRAQPKLKTFLLKAAVGALAINDQLATLGIGNTTGCIRCGCSETIEHVLFHCSWAKLVWDLAPLSPIDWNSIDTMLDFLMESSRAMVLPPIGITNASMPA</sequence>
<dbReference type="Proteomes" id="UP000489600">
    <property type="component" value="Unassembled WGS sequence"/>
</dbReference>
<evidence type="ECO:0000259" key="1">
    <source>
        <dbReference type="Pfam" id="PF13966"/>
    </source>
</evidence>
<protein>
    <recommendedName>
        <fullName evidence="1">Reverse transcriptase zinc-binding domain-containing protein</fullName>
    </recommendedName>
</protein>
<proteinExistence type="predicted"/>
<evidence type="ECO:0000313" key="2">
    <source>
        <dbReference type="EMBL" id="VVB15521.1"/>
    </source>
</evidence>
<dbReference type="OrthoDB" id="1112669at2759"/>
<dbReference type="Pfam" id="PF13966">
    <property type="entry name" value="zf-RVT"/>
    <property type="match status" value="1"/>
</dbReference>
<evidence type="ECO:0000313" key="3">
    <source>
        <dbReference type="Proteomes" id="UP000489600"/>
    </source>
</evidence>
<accession>A0A565CPL7</accession>
<comment type="caution">
    <text evidence="2">The sequence shown here is derived from an EMBL/GenBank/DDBJ whole genome shotgun (WGS) entry which is preliminary data.</text>
</comment>
<gene>
    <name evidence="2" type="ORF">ANE_LOCUS25965</name>
</gene>
<dbReference type="InterPro" id="IPR026960">
    <property type="entry name" value="RVT-Znf"/>
</dbReference>
<feature type="domain" description="Reverse transcriptase zinc-binding" evidence="1">
    <location>
        <begin position="84"/>
        <end position="155"/>
    </location>
</feature>
<keyword evidence="3" id="KW-1185">Reference proteome</keyword>
<name>A0A565CPL7_9BRAS</name>
<dbReference type="AlphaFoldDB" id="A0A565CPL7"/>